<evidence type="ECO:0000313" key="2">
    <source>
        <dbReference type="Proteomes" id="UP000762676"/>
    </source>
</evidence>
<sequence>MALLQHFLDDAIHGVKDSMSGWWVAVKCWQEEARLIQDKPPPPQAFSDLAKKRAEQRGGQVDDDEGMDICRAANQYRFQNFSTRMTTNILEYSCHT</sequence>
<organism evidence="1 2">
    <name type="scientific">Elysia marginata</name>
    <dbReference type="NCBI Taxonomy" id="1093978"/>
    <lineage>
        <taxon>Eukaryota</taxon>
        <taxon>Metazoa</taxon>
        <taxon>Spiralia</taxon>
        <taxon>Lophotrochozoa</taxon>
        <taxon>Mollusca</taxon>
        <taxon>Gastropoda</taxon>
        <taxon>Heterobranchia</taxon>
        <taxon>Euthyneura</taxon>
        <taxon>Panpulmonata</taxon>
        <taxon>Sacoglossa</taxon>
        <taxon>Placobranchoidea</taxon>
        <taxon>Plakobranchidae</taxon>
        <taxon>Elysia</taxon>
    </lineage>
</organism>
<accession>A0AAV4JTJ7</accession>
<gene>
    <name evidence="1" type="ORF">ElyMa_005153300</name>
</gene>
<name>A0AAV4JTJ7_9GAST</name>
<dbReference type="Proteomes" id="UP000762676">
    <property type="component" value="Unassembled WGS sequence"/>
</dbReference>
<evidence type="ECO:0000313" key="1">
    <source>
        <dbReference type="EMBL" id="GFS24252.1"/>
    </source>
</evidence>
<reference evidence="1 2" key="1">
    <citation type="journal article" date="2021" name="Elife">
        <title>Chloroplast acquisition without the gene transfer in kleptoplastic sea slugs, Plakobranchus ocellatus.</title>
        <authorList>
            <person name="Maeda T."/>
            <person name="Takahashi S."/>
            <person name="Yoshida T."/>
            <person name="Shimamura S."/>
            <person name="Takaki Y."/>
            <person name="Nagai Y."/>
            <person name="Toyoda A."/>
            <person name="Suzuki Y."/>
            <person name="Arimoto A."/>
            <person name="Ishii H."/>
            <person name="Satoh N."/>
            <person name="Nishiyama T."/>
            <person name="Hasebe M."/>
            <person name="Maruyama T."/>
            <person name="Minagawa J."/>
            <person name="Obokata J."/>
            <person name="Shigenobu S."/>
        </authorList>
    </citation>
    <scope>NUCLEOTIDE SEQUENCE [LARGE SCALE GENOMIC DNA]</scope>
</reference>
<keyword evidence="2" id="KW-1185">Reference proteome</keyword>
<dbReference type="AlphaFoldDB" id="A0AAV4JTJ7"/>
<proteinExistence type="predicted"/>
<dbReference type="EMBL" id="BMAT01010318">
    <property type="protein sequence ID" value="GFS24252.1"/>
    <property type="molecule type" value="Genomic_DNA"/>
</dbReference>
<comment type="caution">
    <text evidence="1">The sequence shown here is derived from an EMBL/GenBank/DDBJ whole genome shotgun (WGS) entry which is preliminary data.</text>
</comment>
<protein>
    <submittedName>
        <fullName evidence="1">Uncharacterized protein</fullName>
    </submittedName>
</protein>